<name>A0ABU4X814_9HYPH</name>
<dbReference type="Proteomes" id="UP001271780">
    <property type="component" value="Unassembled WGS sequence"/>
</dbReference>
<organism evidence="1 2">
    <name type="scientific">Mesorhizobium dulcispinae</name>
    <dbReference type="NCBI Taxonomy" id="3072316"/>
    <lineage>
        <taxon>Bacteria</taxon>
        <taxon>Pseudomonadati</taxon>
        <taxon>Pseudomonadota</taxon>
        <taxon>Alphaproteobacteria</taxon>
        <taxon>Hyphomicrobiales</taxon>
        <taxon>Phyllobacteriaceae</taxon>
        <taxon>Mesorhizobium</taxon>
    </lineage>
</organism>
<sequence>MSSSPQPNNQKAVLDTSVFADLSLKSDDKNAAAKRAIAKYTDILLFEYMLKEFKQGPLTNFVWLYEKFRETQSHLQTLDKLHRMSRTPRNYRTSTAIEAYKEAYKLLDRVGMGPILAASAQGDSQDKALADFLGVEIKRIALNAWNKRGSVGTVTNHLPCYELKDIPAQNGSIDLRPTACSRGARCCVHLEMTANKVRLRQIQEGLKSAPEKRETSKRRVVVKKMINRPNDPLDKEECRQIGDAYFVFAAPAGSAVLTTNVKDMEPLGRACAVEVHSSV</sequence>
<dbReference type="RefSeq" id="WP_320314937.1">
    <property type="nucleotide sequence ID" value="NZ_JAVIIX010000001.1"/>
</dbReference>
<dbReference type="EMBL" id="JAVIIZ010000001">
    <property type="protein sequence ID" value="MDX8470598.1"/>
    <property type="molecule type" value="Genomic_DNA"/>
</dbReference>
<accession>A0ABU4X814</accession>
<proteinExistence type="predicted"/>
<evidence type="ECO:0008006" key="3">
    <source>
        <dbReference type="Google" id="ProtNLM"/>
    </source>
</evidence>
<evidence type="ECO:0000313" key="2">
    <source>
        <dbReference type="Proteomes" id="UP001271780"/>
    </source>
</evidence>
<keyword evidence="2" id="KW-1185">Reference proteome</keyword>
<comment type="caution">
    <text evidence="1">The sequence shown here is derived from an EMBL/GenBank/DDBJ whole genome shotgun (WGS) entry which is preliminary data.</text>
</comment>
<reference evidence="1 2" key="1">
    <citation type="submission" date="2023-08" db="EMBL/GenBank/DDBJ databases">
        <title>Implementing the SeqCode for naming new Mesorhizobium species isolated from Vachellia karroo root nodules.</title>
        <authorList>
            <person name="Van Lill M."/>
        </authorList>
    </citation>
    <scope>NUCLEOTIDE SEQUENCE [LARGE SCALE GENOMIC DNA]</scope>
    <source>
        <strain evidence="1 2">VK23A</strain>
    </source>
</reference>
<evidence type="ECO:0000313" key="1">
    <source>
        <dbReference type="EMBL" id="MDX8470598.1"/>
    </source>
</evidence>
<protein>
    <recommendedName>
        <fullName evidence="3">PIN domain-containing protein</fullName>
    </recommendedName>
</protein>
<gene>
    <name evidence="1" type="ORF">RFM27_00700</name>
</gene>